<dbReference type="RefSeq" id="WP_089881030.1">
    <property type="nucleotide sequence ID" value="NZ_FOYS01000003.1"/>
</dbReference>
<accession>A0A1I6HN88</accession>
<dbReference type="InterPro" id="IPR058491">
    <property type="entry name" value="DUF8178"/>
</dbReference>
<organism evidence="2 3">
    <name type="scientific">Halogeometricum limi</name>
    <dbReference type="NCBI Taxonomy" id="555875"/>
    <lineage>
        <taxon>Archaea</taxon>
        <taxon>Methanobacteriati</taxon>
        <taxon>Methanobacteriota</taxon>
        <taxon>Stenosarchaea group</taxon>
        <taxon>Halobacteria</taxon>
        <taxon>Halobacteriales</taxon>
        <taxon>Haloferacaceae</taxon>
        <taxon>Halogeometricum</taxon>
    </lineage>
</organism>
<dbReference type="Pfam" id="PF26546">
    <property type="entry name" value="DUF8178"/>
    <property type="match status" value="1"/>
</dbReference>
<dbReference type="OrthoDB" id="339605at2157"/>
<dbReference type="AlphaFoldDB" id="A0A1I6HN88"/>
<dbReference type="EMBL" id="FOYS01000003">
    <property type="protein sequence ID" value="SFR55740.1"/>
    <property type="molecule type" value="Genomic_DNA"/>
</dbReference>
<evidence type="ECO:0000313" key="3">
    <source>
        <dbReference type="Proteomes" id="UP000243250"/>
    </source>
</evidence>
<protein>
    <submittedName>
        <fullName evidence="2">Uncharacterized protein</fullName>
    </submittedName>
</protein>
<dbReference type="Proteomes" id="UP000243250">
    <property type="component" value="Unassembled WGS sequence"/>
</dbReference>
<keyword evidence="1" id="KW-1133">Transmembrane helix</keyword>
<dbReference type="STRING" id="555875.SAMN04488124_2408"/>
<feature type="transmembrane region" description="Helical" evidence="1">
    <location>
        <begin position="9"/>
        <end position="27"/>
    </location>
</feature>
<evidence type="ECO:0000313" key="2">
    <source>
        <dbReference type="EMBL" id="SFR55740.1"/>
    </source>
</evidence>
<gene>
    <name evidence="2" type="ORF">SAMN04488124_2408</name>
</gene>
<evidence type="ECO:0000256" key="1">
    <source>
        <dbReference type="SAM" id="Phobius"/>
    </source>
</evidence>
<keyword evidence="1" id="KW-0472">Membrane</keyword>
<proteinExistence type="predicted"/>
<keyword evidence="1" id="KW-0812">Transmembrane</keyword>
<sequence length="62" mass="6136">MGLLSSKKSLVGLALMVVGTLAFLPGLLPNATFLSAVGLVVGAIVLTAGTWLVGTDGDGRPV</sequence>
<keyword evidence="3" id="KW-1185">Reference proteome</keyword>
<feature type="transmembrane region" description="Helical" evidence="1">
    <location>
        <begin position="33"/>
        <end position="54"/>
    </location>
</feature>
<reference evidence="3" key="1">
    <citation type="submission" date="2016-10" db="EMBL/GenBank/DDBJ databases">
        <authorList>
            <person name="Varghese N."/>
            <person name="Submissions S."/>
        </authorList>
    </citation>
    <scope>NUCLEOTIDE SEQUENCE [LARGE SCALE GENOMIC DNA]</scope>
    <source>
        <strain evidence="3">CGMCC 1.8711</strain>
    </source>
</reference>
<name>A0A1I6HN88_9EURY</name>